<dbReference type="InterPro" id="IPR044810">
    <property type="entry name" value="WRKY_plant"/>
</dbReference>
<feature type="domain" description="WRKY" evidence="11">
    <location>
        <begin position="479"/>
        <end position="544"/>
    </location>
</feature>
<dbReference type="SUPFAM" id="SSF118290">
    <property type="entry name" value="WRKY DNA-binding domain"/>
    <property type="match status" value="2"/>
</dbReference>
<feature type="region of interest" description="Disordered" evidence="10">
    <location>
        <begin position="316"/>
        <end position="345"/>
    </location>
</feature>
<evidence type="ECO:0000256" key="2">
    <source>
        <dbReference type="ARBA" id="ARBA00022723"/>
    </source>
</evidence>
<protein>
    <recommendedName>
        <fullName evidence="11">WRKY domain-containing protein</fullName>
    </recommendedName>
</protein>
<evidence type="ECO:0000256" key="10">
    <source>
        <dbReference type="SAM" id="MobiDB-lite"/>
    </source>
</evidence>
<dbReference type="PANTHER" id="PTHR31221">
    <property type="entry name" value="WRKY TRANSCRIPTION FACTOR PROTEIN 1-RELATED"/>
    <property type="match status" value="1"/>
</dbReference>
<keyword evidence="7" id="KW-0804">Transcription</keyword>
<feature type="compositionally biased region" description="Pro residues" evidence="10">
    <location>
        <begin position="1"/>
        <end position="16"/>
    </location>
</feature>
<dbReference type="PANTHER" id="PTHR31221:SF126">
    <property type="entry name" value="WRKY DOMAIN-CONTAINING PROTEIN"/>
    <property type="match status" value="1"/>
</dbReference>
<feature type="compositionally biased region" description="Polar residues" evidence="10">
    <location>
        <begin position="389"/>
        <end position="402"/>
    </location>
</feature>
<evidence type="ECO:0000256" key="1">
    <source>
        <dbReference type="ARBA" id="ARBA00004123"/>
    </source>
</evidence>
<comment type="subcellular location">
    <subcellularLocation>
        <location evidence="1">Nucleus</location>
    </subcellularLocation>
</comment>
<dbReference type="Proteomes" id="UP001159364">
    <property type="component" value="Linkage Group LG10"/>
</dbReference>
<feature type="region of interest" description="Disordered" evidence="10">
    <location>
        <begin position="1"/>
        <end position="20"/>
    </location>
</feature>
<evidence type="ECO:0000259" key="11">
    <source>
        <dbReference type="PROSITE" id="PS50811"/>
    </source>
</evidence>
<dbReference type="GO" id="GO:0005634">
    <property type="term" value="C:nucleus"/>
    <property type="evidence" value="ECO:0007669"/>
    <property type="project" value="UniProtKB-SubCell"/>
</dbReference>
<evidence type="ECO:0000256" key="9">
    <source>
        <dbReference type="ARBA" id="ARBA00061157"/>
    </source>
</evidence>
<dbReference type="FunFam" id="2.20.25.80:FF:000003">
    <property type="entry name" value="WRKY transcription factor 57"/>
    <property type="match status" value="1"/>
</dbReference>
<comment type="caution">
    <text evidence="12">The sequence shown here is derived from an EMBL/GenBank/DDBJ whole genome shotgun (WGS) entry which is preliminary data.</text>
</comment>
<organism evidence="12 13">
    <name type="scientific">Erythroxylum novogranatense</name>
    <dbReference type="NCBI Taxonomy" id="1862640"/>
    <lineage>
        <taxon>Eukaryota</taxon>
        <taxon>Viridiplantae</taxon>
        <taxon>Streptophyta</taxon>
        <taxon>Embryophyta</taxon>
        <taxon>Tracheophyta</taxon>
        <taxon>Spermatophyta</taxon>
        <taxon>Magnoliopsida</taxon>
        <taxon>eudicotyledons</taxon>
        <taxon>Gunneridae</taxon>
        <taxon>Pentapetalae</taxon>
        <taxon>rosids</taxon>
        <taxon>fabids</taxon>
        <taxon>Malpighiales</taxon>
        <taxon>Erythroxylaceae</taxon>
        <taxon>Erythroxylum</taxon>
    </lineage>
</organism>
<keyword evidence="2" id="KW-0479">Metal-binding</keyword>
<dbReference type="GO" id="GO:0003700">
    <property type="term" value="F:DNA-binding transcription factor activity"/>
    <property type="evidence" value="ECO:0007669"/>
    <property type="project" value="InterPro"/>
</dbReference>
<feature type="compositionally biased region" description="Polar residues" evidence="10">
    <location>
        <begin position="125"/>
        <end position="135"/>
    </location>
</feature>
<dbReference type="EMBL" id="JAIWQS010000010">
    <property type="protein sequence ID" value="KAJ8751938.1"/>
    <property type="molecule type" value="Genomic_DNA"/>
</dbReference>
<sequence>MDPNSQPSPPPRPPPLSDTNDCSFRNSCTAICGDGGTSTNSVRASIAERRAEKFGFNAQRISTARFRTTSPLASPSSTAVRSPCITIPPGISPTALLDSPIMLPNSQLSPTTGTFSLSRVNNYESSMPNEASQANGEKKNDGCSSFTFNPHGNPNYFPSFSSSNDQGNNVDCKALVLVKPSMGFEFSAELSHEAIKSCIKDSMPDVKALSNTAASTDFCDIQISGSDAPTSQNSLQAEPFSGNHHPLQEQNGTYTAIGTGRTSEDGYNWRKYGQKQVKGSEYPRSYYKCTHPNCQVTKKIERSHDGQITEIIYKGAHNHPKPQPSRRAQLGSASWSDKMPETDEGGEACLKVEGGSVWKNMQPGSKDVKVGYDLRADVLERTMSTSVITELSDPLSTTQGKSMGTFESAETPELSSTLASHDDDDDNDDEATHGPMSIGVNADDDESETKRRKTDTCLVETNLASRAVREPRVVVQIESEVDILDDGYRWRKYGQKVVKGNPNPRSYYKCTSAGCLVRKHVERASHNLKYVITTYEGKHNHEVPAARNSSHVNASGSNLSQAIVSAQPALTMTRNTNGPKTETQIQRFTMGFARKQELNKECLRPLVGNLSNEMKLGASSFYPMKCPSIQHTMPYGGFGINTGHGASPFAGSITPLVPDFPISVPSSLQTTANLSLAGVSFGNNKLGGEIRPFFTGQQLIRPKQEQRDDNPYNAGPCIMERVNPSSSSVYNGSIMGNFPS</sequence>
<accession>A0AAV8SJ03</accession>
<dbReference type="InterPro" id="IPR003657">
    <property type="entry name" value="WRKY_dom"/>
</dbReference>
<keyword evidence="4" id="KW-0862">Zinc</keyword>
<proteinExistence type="inferred from homology"/>
<evidence type="ECO:0000256" key="4">
    <source>
        <dbReference type="ARBA" id="ARBA00022833"/>
    </source>
</evidence>
<feature type="domain" description="WRKY" evidence="11">
    <location>
        <begin position="264"/>
        <end position="322"/>
    </location>
</feature>
<dbReference type="AlphaFoldDB" id="A0AAV8SJ03"/>
<keyword evidence="13" id="KW-1185">Reference proteome</keyword>
<dbReference type="GO" id="GO:0043565">
    <property type="term" value="F:sequence-specific DNA binding"/>
    <property type="evidence" value="ECO:0007669"/>
    <property type="project" value="InterPro"/>
</dbReference>
<feature type="region of interest" description="Disordered" evidence="10">
    <location>
        <begin position="125"/>
        <end position="147"/>
    </location>
</feature>
<reference evidence="12 13" key="1">
    <citation type="submission" date="2021-09" db="EMBL/GenBank/DDBJ databases">
        <title>Genomic insights and catalytic innovation underlie evolution of tropane alkaloids biosynthesis.</title>
        <authorList>
            <person name="Wang Y.-J."/>
            <person name="Tian T."/>
            <person name="Huang J.-P."/>
            <person name="Huang S.-X."/>
        </authorList>
    </citation>
    <scope>NUCLEOTIDE SEQUENCE [LARGE SCALE GENOMIC DNA]</scope>
    <source>
        <strain evidence="12">KIB-2018</strain>
        <tissue evidence="12">Leaf</tissue>
    </source>
</reference>
<keyword evidence="5" id="KW-0805">Transcription regulation</keyword>
<evidence type="ECO:0000256" key="3">
    <source>
        <dbReference type="ARBA" id="ARBA00022737"/>
    </source>
</evidence>
<dbReference type="PROSITE" id="PS50811">
    <property type="entry name" value="WRKY"/>
    <property type="match status" value="2"/>
</dbReference>
<gene>
    <name evidence="12" type="ORF">K2173_000684</name>
</gene>
<dbReference type="Pfam" id="PF03106">
    <property type="entry name" value="WRKY"/>
    <property type="match status" value="2"/>
</dbReference>
<evidence type="ECO:0000313" key="13">
    <source>
        <dbReference type="Proteomes" id="UP001159364"/>
    </source>
</evidence>
<keyword evidence="8" id="KW-0539">Nucleus</keyword>
<evidence type="ECO:0000256" key="7">
    <source>
        <dbReference type="ARBA" id="ARBA00023163"/>
    </source>
</evidence>
<keyword evidence="6" id="KW-0238">DNA-binding</keyword>
<evidence type="ECO:0000313" key="12">
    <source>
        <dbReference type="EMBL" id="KAJ8751938.1"/>
    </source>
</evidence>
<dbReference type="GO" id="GO:0046872">
    <property type="term" value="F:metal ion binding"/>
    <property type="evidence" value="ECO:0007669"/>
    <property type="project" value="UniProtKB-KW"/>
</dbReference>
<dbReference type="SMART" id="SM00774">
    <property type="entry name" value="WRKY"/>
    <property type="match status" value="2"/>
</dbReference>
<evidence type="ECO:0000256" key="5">
    <source>
        <dbReference type="ARBA" id="ARBA00023015"/>
    </source>
</evidence>
<dbReference type="FunFam" id="2.20.25.80:FF:000006">
    <property type="entry name" value="WRKY transcription factor"/>
    <property type="match status" value="1"/>
</dbReference>
<dbReference type="Gene3D" id="2.20.25.80">
    <property type="entry name" value="WRKY domain"/>
    <property type="match status" value="2"/>
</dbReference>
<evidence type="ECO:0000256" key="8">
    <source>
        <dbReference type="ARBA" id="ARBA00023242"/>
    </source>
</evidence>
<dbReference type="InterPro" id="IPR036576">
    <property type="entry name" value="WRKY_dom_sf"/>
</dbReference>
<evidence type="ECO:0000256" key="6">
    <source>
        <dbReference type="ARBA" id="ARBA00023125"/>
    </source>
</evidence>
<feature type="region of interest" description="Disordered" evidence="10">
    <location>
        <begin position="389"/>
        <end position="453"/>
    </location>
</feature>
<keyword evidence="3" id="KW-0677">Repeat</keyword>
<comment type="similarity">
    <text evidence="9">Belongs to the WRKY group I family.</text>
</comment>
<name>A0AAV8SJ03_9ROSI</name>